<evidence type="ECO:0000256" key="1">
    <source>
        <dbReference type="SAM" id="Phobius"/>
    </source>
</evidence>
<organism evidence="2 3">
    <name type="scientific">Nitrospina watsonii</name>
    <dbReference type="NCBI Taxonomy" id="1323948"/>
    <lineage>
        <taxon>Bacteria</taxon>
        <taxon>Pseudomonadati</taxon>
        <taxon>Nitrospinota/Tectimicrobiota group</taxon>
        <taxon>Nitrospinota</taxon>
        <taxon>Nitrospinia</taxon>
        <taxon>Nitrospinales</taxon>
        <taxon>Nitrospinaceae</taxon>
        <taxon>Nitrospina</taxon>
    </lineage>
</organism>
<feature type="transmembrane region" description="Helical" evidence="1">
    <location>
        <begin position="84"/>
        <end position="105"/>
    </location>
</feature>
<proteinExistence type="predicted"/>
<evidence type="ECO:0000313" key="2">
    <source>
        <dbReference type="EMBL" id="CAI2717081.1"/>
    </source>
</evidence>
<dbReference type="RefSeq" id="WP_282010048.1">
    <property type="nucleotide sequence ID" value="NZ_OX336137.1"/>
</dbReference>
<keyword evidence="1" id="KW-0472">Membrane</keyword>
<feature type="transmembrane region" description="Helical" evidence="1">
    <location>
        <begin position="56"/>
        <end position="78"/>
    </location>
</feature>
<keyword evidence="1" id="KW-0812">Transmembrane</keyword>
<gene>
    <name evidence="2" type="ORF">NSPWAT_0222</name>
</gene>
<sequence>MVKFCLQCKDAFWGGKHCPNCEGEIELLDAAVPENQKYLSQLNIDVRPKYFARSSMLLTCFGFVMALPLGMFVFLRGVSASGNVVLWASVGIGLVLSVSWLTWWGSAKVFSRKMKDVHTLKEPQLD</sequence>
<reference evidence="2 3" key="1">
    <citation type="submission" date="2022-09" db="EMBL/GenBank/DDBJ databases">
        <authorList>
            <person name="Kop L."/>
        </authorList>
    </citation>
    <scope>NUCLEOTIDE SEQUENCE [LARGE SCALE GENOMIC DNA]</scope>
    <source>
        <strain evidence="2 3">347</strain>
    </source>
</reference>
<keyword evidence="1" id="KW-1133">Transmembrane helix</keyword>
<keyword evidence="3" id="KW-1185">Reference proteome</keyword>
<name>A0ABM9HAC6_9BACT</name>
<dbReference type="EMBL" id="OX336137">
    <property type="protein sequence ID" value="CAI2717081.1"/>
    <property type="molecule type" value="Genomic_DNA"/>
</dbReference>
<evidence type="ECO:0000313" key="3">
    <source>
        <dbReference type="Proteomes" id="UP001157733"/>
    </source>
</evidence>
<protein>
    <submittedName>
        <fullName evidence="2">Uncharacterized protein</fullName>
    </submittedName>
</protein>
<dbReference type="Proteomes" id="UP001157733">
    <property type="component" value="Chromosome"/>
</dbReference>
<accession>A0ABM9HAC6</accession>